<name>A0ABQ2LGH8_9PROT</name>
<evidence type="ECO:0000313" key="2">
    <source>
        <dbReference type="EMBL" id="GGO17512.1"/>
    </source>
</evidence>
<organism evidence="2 3">
    <name type="scientific">Iodidimonas muriae</name>
    <dbReference type="NCBI Taxonomy" id="261467"/>
    <lineage>
        <taxon>Bacteria</taxon>
        <taxon>Pseudomonadati</taxon>
        <taxon>Pseudomonadota</taxon>
        <taxon>Alphaproteobacteria</taxon>
        <taxon>Iodidimonadales</taxon>
        <taxon>Iodidimonadaceae</taxon>
        <taxon>Iodidimonas</taxon>
    </lineage>
</organism>
<gene>
    <name evidence="2" type="ORF">GCM10007972_27650</name>
</gene>
<feature type="domain" description="Viral coat protein P2 N-terminal" evidence="1">
    <location>
        <begin position="30"/>
        <end position="104"/>
    </location>
</feature>
<dbReference type="InterPro" id="IPR053751">
    <property type="entry name" value="Viral_Major_Capsid_sf"/>
</dbReference>
<dbReference type="EMBL" id="BMOV01000018">
    <property type="protein sequence ID" value="GGO17512.1"/>
    <property type="molecule type" value="Genomic_DNA"/>
</dbReference>
<dbReference type="InterPro" id="IPR041377">
    <property type="entry name" value="P2_N"/>
</dbReference>
<evidence type="ECO:0000313" key="3">
    <source>
        <dbReference type="Proteomes" id="UP000602381"/>
    </source>
</evidence>
<comment type="caution">
    <text evidence="2">The sequence shown here is derived from an EMBL/GenBank/DDBJ whole genome shotgun (WGS) entry which is preliminary data.</text>
</comment>
<accession>A0ABQ2LGH8</accession>
<dbReference type="Gene3D" id="2.60.120.730">
    <property type="match status" value="1"/>
</dbReference>
<protein>
    <recommendedName>
        <fullName evidence="1">Viral coat protein P2 N-terminal domain-containing protein</fullName>
    </recommendedName>
</protein>
<evidence type="ECO:0000259" key="1">
    <source>
        <dbReference type="Pfam" id="PF18628"/>
    </source>
</evidence>
<proteinExistence type="predicted"/>
<dbReference type="Pfam" id="PF18628">
    <property type="entry name" value="P2_N"/>
    <property type="match status" value="1"/>
</dbReference>
<dbReference type="Proteomes" id="UP000602381">
    <property type="component" value="Unassembled WGS sequence"/>
</dbReference>
<keyword evidence="3" id="KW-1185">Reference proteome</keyword>
<sequence>MDLDRTGIVERLDIYVEENGERVDRARVESIIGEIKILVNNLPQREIVPSRLYKLEEFNGYPIHDGRIPLRFAETHFDDKAQGFALAWGTANMDQFTLQVPISSDALGSVRLRLRRAERPGNAALGNIVTTRTTQVDVTDLYKEFSLEATEFFGAGGKSQRRTIHGLHMFTDKIVDIEVWRGSEVLIKQITKQELDEYYEEAGYFPQSDMFHLVPHALIGLLGDQFILQSGDIKFPLKLKMNLAAGATTFDMLVQELGPRI</sequence>
<reference evidence="3" key="1">
    <citation type="journal article" date="2019" name="Int. J. Syst. Evol. Microbiol.">
        <title>The Global Catalogue of Microorganisms (GCM) 10K type strain sequencing project: providing services to taxonomists for standard genome sequencing and annotation.</title>
        <authorList>
            <consortium name="The Broad Institute Genomics Platform"/>
            <consortium name="The Broad Institute Genome Sequencing Center for Infectious Disease"/>
            <person name="Wu L."/>
            <person name="Ma J."/>
        </authorList>
    </citation>
    <scope>NUCLEOTIDE SEQUENCE [LARGE SCALE GENOMIC DNA]</scope>
    <source>
        <strain evidence="3">JCM 17843</strain>
    </source>
</reference>